<organism evidence="1">
    <name type="scientific">viral metagenome</name>
    <dbReference type="NCBI Taxonomy" id="1070528"/>
    <lineage>
        <taxon>unclassified sequences</taxon>
        <taxon>metagenomes</taxon>
        <taxon>organismal metagenomes</taxon>
    </lineage>
</organism>
<accession>A0A6C0JR01</accession>
<dbReference type="EMBL" id="MN740687">
    <property type="protein sequence ID" value="QHU07823.1"/>
    <property type="molecule type" value="Genomic_DNA"/>
</dbReference>
<reference evidence="1" key="1">
    <citation type="journal article" date="2020" name="Nature">
        <title>Giant virus diversity and host interactions through global metagenomics.</title>
        <authorList>
            <person name="Schulz F."/>
            <person name="Roux S."/>
            <person name="Paez-Espino D."/>
            <person name="Jungbluth S."/>
            <person name="Walsh D.A."/>
            <person name="Denef V.J."/>
            <person name="McMahon K.D."/>
            <person name="Konstantinidis K.T."/>
            <person name="Eloe-Fadrosh E.A."/>
            <person name="Kyrpides N.C."/>
            <person name="Woyke T."/>
        </authorList>
    </citation>
    <scope>NUCLEOTIDE SEQUENCE</scope>
    <source>
        <strain evidence="1">GVMAG-S-1041349-163</strain>
    </source>
</reference>
<evidence type="ECO:0000313" key="1">
    <source>
        <dbReference type="EMBL" id="QHU07823.1"/>
    </source>
</evidence>
<sequence>MAVVYDFNTVNLSSSTIKCGNLLLPTTDGSSGDLITTDGLGNLTLTVPPFVVGPVSATTNDLCLFNNNSGKEITSSTATCTPLGDLTVSSLINGALTYPNTDSTAGYLLSTDGSGVISFIAPSSDVDIQTNQAFSEVISVYSTNVSSGDHIKFNVDGFTNGSLITVDLTTTYTNTANVASLGRISLVTGHSYLLEGSLDLISIKDHVATFTVQWYNSDDNVALGNPFVYLADGEDHPKICNVNLKAYYNNTSGSTKRVELRITNNPSSNLRSITRASTNIKTIT</sequence>
<name>A0A6C0JR01_9ZZZZ</name>
<proteinExistence type="predicted"/>
<protein>
    <submittedName>
        <fullName evidence="1">Uncharacterized protein</fullName>
    </submittedName>
</protein>
<dbReference type="AlphaFoldDB" id="A0A6C0JR01"/>